<accession>A0A512JL86</accession>
<gene>
    <name evidence="3" type="ORF">MGN01_25070</name>
</gene>
<dbReference type="PANTHER" id="PTHR12277:SF81">
    <property type="entry name" value="PROTEIN ABHD13"/>
    <property type="match status" value="1"/>
</dbReference>
<keyword evidence="4" id="KW-1185">Reference proteome</keyword>
<dbReference type="EMBL" id="BJZV01000013">
    <property type="protein sequence ID" value="GEP10662.1"/>
    <property type="molecule type" value="Genomic_DNA"/>
</dbReference>
<feature type="domain" description="Serine aminopeptidase S33" evidence="2">
    <location>
        <begin position="73"/>
        <end position="175"/>
    </location>
</feature>
<evidence type="ECO:0000256" key="1">
    <source>
        <dbReference type="SAM" id="Phobius"/>
    </source>
</evidence>
<protein>
    <recommendedName>
        <fullName evidence="2">Serine aminopeptidase S33 domain-containing protein</fullName>
    </recommendedName>
</protein>
<dbReference type="RefSeq" id="WP_147046935.1">
    <property type="nucleotide sequence ID" value="NZ_BJZV01000013.1"/>
</dbReference>
<evidence type="ECO:0000313" key="3">
    <source>
        <dbReference type="EMBL" id="GEP10662.1"/>
    </source>
</evidence>
<dbReference type="PANTHER" id="PTHR12277">
    <property type="entry name" value="ALPHA/BETA HYDROLASE DOMAIN-CONTAINING PROTEIN"/>
    <property type="match status" value="1"/>
</dbReference>
<reference evidence="3 4" key="1">
    <citation type="submission" date="2019-07" db="EMBL/GenBank/DDBJ databases">
        <title>Whole genome shotgun sequence of Methylobacterium gnaphalii NBRC 107716.</title>
        <authorList>
            <person name="Hosoyama A."/>
            <person name="Uohara A."/>
            <person name="Ohji S."/>
            <person name="Ichikawa N."/>
        </authorList>
    </citation>
    <scope>NUCLEOTIDE SEQUENCE [LARGE SCALE GENOMIC DNA]</scope>
    <source>
        <strain evidence="3 4">NBRC 107716</strain>
    </source>
</reference>
<dbReference type="OrthoDB" id="9798884at2"/>
<dbReference type="InterPro" id="IPR029058">
    <property type="entry name" value="AB_hydrolase_fold"/>
</dbReference>
<evidence type="ECO:0000313" key="4">
    <source>
        <dbReference type="Proteomes" id="UP000321750"/>
    </source>
</evidence>
<dbReference type="InterPro" id="IPR022742">
    <property type="entry name" value="Hydrolase_4"/>
</dbReference>
<dbReference type="Proteomes" id="UP000321750">
    <property type="component" value="Unassembled WGS sequence"/>
</dbReference>
<feature type="transmembrane region" description="Helical" evidence="1">
    <location>
        <begin position="6"/>
        <end position="25"/>
    </location>
</feature>
<comment type="caution">
    <text evidence="3">The sequence shown here is derived from an EMBL/GenBank/DDBJ whole genome shotgun (WGS) entry which is preliminary data.</text>
</comment>
<keyword evidence="1" id="KW-1133">Transmembrane helix</keyword>
<keyword evidence="1" id="KW-0472">Membrane</keyword>
<dbReference type="AlphaFoldDB" id="A0A512JL86"/>
<organism evidence="3 4">
    <name type="scientific">Methylobacterium gnaphalii</name>
    <dbReference type="NCBI Taxonomy" id="1010610"/>
    <lineage>
        <taxon>Bacteria</taxon>
        <taxon>Pseudomonadati</taxon>
        <taxon>Pseudomonadota</taxon>
        <taxon>Alphaproteobacteria</taxon>
        <taxon>Hyphomicrobiales</taxon>
        <taxon>Methylobacteriaceae</taxon>
        <taxon>Methylobacterium</taxon>
    </lineage>
</organism>
<name>A0A512JL86_9HYPH</name>
<dbReference type="Gene3D" id="3.40.50.1820">
    <property type="entry name" value="alpha/beta hydrolase"/>
    <property type="match status" value="1"/>
</dbReference>
<dbReference type="SUPFAM" id="SSF53474">
    <property type="entry name" value="alpha/beta-Hydrolases"/>
    <property type="match status" value="1"/>
</dbReference>
<dbReference type="Pfam" id="PF12146">
    <property type="entry name" value="Hydrolase_4"/>
    <property type="match status" value="1"/>
</dbReference>
<keyword evidence="1" id="KW-0812">Transmembrane</keyword>
<evidence type="ECO:0000259" key="2">
    <source>
        <dbReference type="Pfam" id="PF12146"/>
    </source>
</evidence>
<sequence length="278" mass="28955">MRIIGYGVLGVLSLYAAAVGVLAVYQRRMIYPGAFQPAPQAMAAPAGTEVVTVTTSDGERLHGLWVPPKPGCGVVLTFHGNGSVPEAHAARFADAPWTEAGWGMLAIAYRGYTGSTGSPSETGLIEDGLAAYRFVSEKAPGAPILLHGHSLGAAIAVAVGERQPHLGLYLEAPFDSMTHAAALHVPYAPVGLILLDTYRSDRRIAHGRDPVLIVHGTADTIVPAELGRDLAAAAGARAKIEMVPGNHVSILGLRDREAEALFRAKLPPPCGAAQAGAR</sequence>
<proteinExistence type="predicted"/>